<dbReference type="KEGG" id="str:Sterm_1399"/>
<dbReference type="Proteomes" id="UP000000845">
    <property type="component" value="Chromosome"/>
</dbReference>
<dbReference type="RefSeq" id="WP_012860858.1">
    <property type="nucleotide sequence ID" value="NC_013517.1"/>
</dbReference>
<dbReference type="AlphaFoldDB" id="D1AHM8"/>
<proteinExistence type="predicted"/>
<name>D1AHM8_SEBTE</name>
<reference evidence="1 2" key="2">
    <citation type="journal article" date="2010" name="Stand. Genomic Sci.">
        <title>Complete genome sequence of Sebaldella termitidis type strain (NCTC 11300).</title>
        <authorList>
            <person name="Harmon-Smith M."/>
            <person name="Celia L."/>
            <person name="Chertkov O."/>
            <person name="Lapidus A."/>
            <person name="Copeland A."/>
            <person name="Glavina Del Rio T."/>
            <person name="Nolan M."/>
            <person name="Lucas S."/>
            <person name="Tice H."/>
            <person name="Cheng J.F."/>
            <person name="Han C."/>
            <person name="Detter J.C."/>
            <person name="Bruce D."/>
            <person name="Goodwin L."/>
            <person name="Pitluck S."/>
            <person name="Pati A."/>
            <person name="Liolios K."/>
            <person name="Ivanova N."/>
            <person name="Mavromatis K."/>
            <person name="Mikhailova N."/>
            <person name="Chen A."/>
            <person name="Palaniappan K."/>
            <person name="Land M."/>
            <person name="Hauser L."/>
            <person name="Chang Y.J."/>
            <person name="Jeffries C.D."/>
            <person name="Brettin T."/>
            <person name="Goker M."/>
            <person name="Beck B."/>
            <person name="Bristow J."/>
            <person name="Eisen J.A."/>
            <person name="Markowitz V."/>
            <person name="Hugenholtz P."/>
            <person name="Kyrpides N.C."/>
            <person name="Klenk H.P."/>
            <person name="Chen F."/>
        </authorList>
    </citation>
    <scope>NUCLEOTIDE SEQUENCE [LARGE SCALE GENOMIC DNA]</scope>
    <source>
        <strain evidence="2">ATCC 33386 / NCTC 11300</strain>
    </source>
</reference>
<keyword evidence="2" id="KW-1185">Reference proteome</keyword>
<accession>D1AHM8</accession>
<dbReference type="HOGENOM" id="CLU_2958121_0_0_0"/>
<evidence type="ECO:0000313" key="1">
    <source>
        <dbReference type="EMBL" id="ACZ08262.1"/>
    </source>
</evidence>
<evidence type="ECO:0000313" key="2">
    <source>
        <dbReference type="Proteomes" id="UP000000845"/>
    </source>
</evidence>
<sequence>MFDVLIAFILLIAIVVSEILDHRANKRKRIEKDKKLKKAIQKIKRDHEFGEKYNIKVVY</sequence>
<gene>
    <name evidence="1" type="ordered locus">Sterm_1399</name>
</gene>
<reference evidence="2" key="1">
    <citation type="submission" date="2009-09" db="EMBL/GenBank/DDBJ databases">
        <title>The complete chromosome of Sebaldella termitidis ATCC 33386.</title>
        <authorList>
            <consortium name="US DOE Joint Genome Institute (JGI-PGF)"/>
            <person name="Lucas S."/>
            <person name="Copeland A."/>
            <person name="Lapidus A."/>
            <person name="Glavina del Rio T."/>
            <person name="Dalin E."/>
            <person name="Tice H."/>
            <person name="Bruce D."/>
            <person name="Goodwin L."/>
            <person name="Pitluck S."/>
            <person name="Kyrpides N."/>
            <person name="Mavromatis K."/>
            <person name="Ivanova N."/>
            <person name="Mikhailova N."/>
            <person name="Sims D."/>
            <person name="Meincke L."/>
            <person name="Brettin T."/>
            <person name="Detter J.C."/>
            <person name="Han C."/>
            <person name="Larimer F."/>
            <person name="Land M."/>
            <person name="Hauser L."/>
            <person name="Markowitz V."/>
            <person name="Cheng J.F."/>
            <person name="Hugenholtz P."/>
            <person name="Woyke T."/>
            <person name="Wu D."/>
            <person name="Eisen J.A."/>
        </authorList>
    </citation>
    <scope>NUCLEOTIDE SEQUENCE [LARGE SCALE GENOMIC DNA]</scope>
    <source>
        <strain evidence="2">ATCC 33386 / NCTC 11300</strain>
    </source>
</reference>
<dbReference type="EMBL" id="CP001739">
    <property type="protein sequence ID" value="ACZ08262.1"/>
    <property type="molecule type" value="Genomic_DNA"/>
</dbReference>
<organism evidence="1 2">
    <name type="scientific">Sebaldella termitidis (strain ATCC 33386 / NCTC 11300)</name>
    <dbReference type="NCBI Taxonomy" id="526218"/>
    <lineage>
        <taxon>Bacteria</taxon>
        <taxon>Fusobacteriati</taxon>
        <taxon>Fusobacteriota</taxon>
        <taxon>Fusobacteriia</taxon>
        <taxon>Fusobacteriales</taxon>
        <taxon>Leptotrichiaceae</taxon>
        <taxon>Sebaldella</taxon>
    </lineage>
</organism>
<protein>
    <submittedName>
        <fullName evidence="1">Uncharacterized protein</fullName>
    </submittedName>
</protein>
<dbReference type="STRING" id="526218.Sterm_1399"/>